<reference evidence="2" key="1">
    <citation type="submission" date="2015-10" db="EMBL/GenBank/DDBJ databases">
        <authorList>
            <person name="Ju K.-S."/>
            <person name="Doroghazi J.R."/>
            <person name="Metcalf W.W."/>
        </authorList>
    </citation>
    <scope>NUCLEOTIDE SEQUENCE [LARGE SCALE GENOMIC DNA]</scope>
    <source>
        <strain evidence="2">NRRL 3151</strain>
    </source>
</reference>
<name>A0A0X3UN83_9ACTN</name>
<gene>
    <name evidence="1" type="ORF">ADL12_20980</name>
</gene>
<proteinExistence type="predicted"/>
<evidence type="ECO:0000313" key="2">
    <source>
        <dbReference type="Proteomes" id="UP000053923"/>
    </source>
</evidence>
<comment type="caution">
    <text evidence="1">The sequence shown here is derived from an EMBL/GenBank/DDBJ whole genome shotgun (WGS) entry which is preliminary data.</text>
</comment>
<dbReference type="EMBL" id="LLZG01000176">
    <property type="protein sequence ID" value="KUL34004.1"/>
    <property type="molecule type" value="Genomic_DNA"/>
</dbReference>
<organism evidence="1 2">
    <name type="scientific">Streptomyces regalis</name>
    <dbReference type="NCBI Taxonomy" id="68262"/>
    <lineage>
        <taxon>Bacteria</taxon>
        <taxon>Bacillati</taxon>
        <taxon>Actinomycetota</taxon>
        <taxon>Actinomycetes</taxon>
        <taxon>Kitasatosporales</taxon>
        <taxon>Streptomycetaceae</taxon>
        <taxon>Streptomyces</taxon>
    </lineage>
</organism>
<sequence length="66" mass="7050">MLTDSRTRQVSGWVAWAMVESVLVHGPRPHAFSVARESSRAHTIAVGAEAVAVAVPCHRRSLTGVS</sequence>
<dbReference type="Proteomes" id="UP000053923">
    <property type="component" value="Unassembled WGS sequence"/>
</dbReference>
<evidence type="ECO:0000313" key="1">
    <source>
        <dbReference type="EMBL" id="KUL34004.1"/>
    </source>
</evidence>
<dbReference type="AlphaFoldDB" id="A0A0X3UN83"/>
<accession>A0A0X3UN83</accession>
<protein>
    <submittedName>
        <fullName evidence="1">Uncharacterized protein</fullName>
    </submittedName>
</protein>
<keyword evidence="2" id="KW-1185">Reference proteome</keyword>